<organism evidence="1 2">
    <name type="scientific">Streptomyces solicathayae</name>
    <dbReference type="NCBI Taxonomy" id="3081768"/>
    <lineage>
        <taxon>Bacteria</taxon>
        <taxon>Bacillati</taxon>
        <taxon>Actinomycetota</taxon>
        <taxon>Actinomycetes</taxon>
        <taxon>Kitasatosporales</taxon>
        <taxon>Streptomycetaceae</taxon>
        <taxon>Streptomyces</taxon>
    </lineage>
</organism>
<proteinExistence type="predicted"/>
<protein>
    <recommendedName>
        <fullName evidence="3">Lipoprotein</fullName>
    </recommendedName>
</protein>
<dbReference type="EMBL" id="CP137573">
    <property type="protein sequence ID" value="WOX24077.1"/>
    <property type="molecule type" value="Genomic_DNA"/>
</dbReference>
<evidence type="ECO:0000313" key="1">
    <source>
        <dbReference type="EMBL" id="WOX24077.1"/>
    </source>
</evidence>
<evidence type="ECO:0000313" key="2">
    <source>
        <dbReference type="Proteomes" id="UP001301731"/>
    </source>
</evidence>
<name>A0ABZ0LXD7_9ACTN</name>
<keyword evidence="2" id="KW-1185">Reference proteome</keyword>
<reference evidence="1 2" key="1">
    <citation type="submission" date="2023-10" db="EMBL/GenBank/DDBJ databases">
        <title>The genome sequence of Streptomyces sp. HUAS YS2.</title>
        <authorList>
            <person name="Mo P."/>
        </authorList>
    </citation>
    <scope>NUCLEOTIDE SEQUENCE [LARGE SCALE GENOMIC DNA]</scope>
    <source>
        <strain evidence="1 2">HUAS YS2</strain>
    </source>
</reference>
<dbReference type="Proteomes" id="UP001301731">
    <property type="component" value="Chromosome"/>
</dbReference>
<gene>
    <name evidence="1" type="ORF">R2D22_22930</name>
</gene>
<dbReference type="RefSeq" id="WP_318106530.1">
    <property type="nucleotide sequence ID" value="NZ_CP137573.1"/>
</dbReference>
<evidence type="ECO:0008006" key="3">
    <source>
        <dbReference type="Google" id="ProtNLM"/>
    </source>
</evidence>
<sequence length="134" mass="14121">MLVVSCTAGPESATVRDAELVGTWVDESGGRLELAQDRTFRTKGLRIHSGIYPECPDGDTEGTWAFFVEDGDSAWSSSDAVSGRSVALQFRGVGQGGCNLSADVVKGGEELCLTDDQDDLCGVGAGFSRKPDSR</sequence>
<accession>A0ABZ0LXD7</accession>